<feature type="chain" id="PRO_5043911333" description="Death domain-containing protein" evidence="3">
    <location>
        <begin position="20"/>
        <end position="241"/>
    </location>
</feature>
<feature type="compositionally biased region" description="Basic and acidic residues" evidence="1">
    <location>
        <begin position="220"/>
        <end position="231"/>
    </location>
</feature>
<feature type="region of interest" description="Disordered" evidence="1">
    <location>
        <begin position="213"/>
        <end position="241"/>
    </location>
</feature>
<feature type="transmembrane region" description="Helical" evidence="2">
    <location>
        <begin position="165"/>
        <end position="190"/>
    </location>
</feature>
<evidence type="ECO:0000313" key="4">
    <source>
        <dbReference type="EMBL" id="KAJ8923032.1"/>
    </source>
</evidence>
<dbReference type="InterPro" id="IPR011029">
    <property type="entry name" value="DEATH-like_dom_sf"/>
</dbReference>
<dbReference type="Proteomes" id="UP001159042">
    <property type="component" value="Unassembled WGS sequence"/>
</dbReference>
<gene>
    <name evidence="4" type="ORF">NQ315_001580</name>
</gene>
<feature type="signal peptide" evidence="3">
    <location>
        <begin position="1"/>
        <end position="19"/>
    </location>
</feature>
<keyword evidence="2" id="KW-1133">Transmembrane helix</keyword>
<sequence>MSIVYFLLSGCLFAKLILSTIDMNAAELQYLADHLTAEECRKLVAAAHLKGFEDPKILDQAERKISKDVPCIELLHHWNSAPGEGKGETHEVLQHRLRQMGKEALADWLGRTVFREIGMDLNRSLERGLKDFVTETTEEAFLAGPTLAPAIENADPTEWTPIDTVLYVIVVCLTVVFLGLICKVCCTALLRWKKQRQKRRVRFKKTRSYSIIEETSGSESEDRFDVRDYADKTNTSSDGES</sequence>
<reference evidence="4 5" key="1">
    <citation type="journal article" date="2023" name="Insect Mol. Biol.">
        <title>Genome sequencing provides insights into the evolution of gene families encoding plant cell wall-degrading enzymes in longhorned beetles.</title>
        <authorList>
            <person name="Shin N.R."/>
            <person name="Okamura Y."/>
            <person name="Kirsch R."/>
            <person name="Pauchet Y."/>
        </authorList>
    </citation>
    <scope>NUCLEOTIDE SEQUENCE [LARGE SCALE GENOMIC DNA]</scope>
    <source>
        <strain evidence="4">EAD_L_NR</strain>
    </source>
</reference>
<organism evidence="4 5">
    <name type="scientific">Exocentrus adspersus</name>
    <dbReference type="NCBI Taxonomy" id="1586481"/>
    <lineage>
        <taxon>Eukaryota</taxon>
        <taxon>Metazoa</taxon>
        <taxon>Ecdysozoa</taxon>
        <taxon>Arthropoda</taxon>
        <taxon>Hexapoda</taxon>
        <taxon>Insecta</taxon>
        <taxon>Pterygota</taxon>
        <taxon>Neoptera</taxon>
        <taxon>Endopterygota</taxon>
        <taxon>Coleoptera</taxon>
        <taxon>Polyphaga</taxon>
        <taxon>Cucujiformia</taxon>
        <taxon>Chrysomeloidea</taxon>
        <taxon>Cerambycidae</taxon>
        <taxon>Lamiinae</taxon>
        <taxon>Acanthocinini</taxon>
        <taxon>Exocentrus</taxon>
    </lineage>
</organism>
<evidence type="ECO:0000313" key="5">
    <source>
        <dbReference type="Proteomes" id="UP001159042"/>
    </source>
</evidence>
<evidence type="ECO:0000256" key="1">
    <source>
        <dbReference type="SAM" id="MobiDB-lite"/>
    </source>
</evidence>
<accession>A0AAV8WA25</accession>
<keyword evidence="5" id="KW-1185">Reference proteome</keyword>
<name>A0AAV8WA25_9CUCU</name>
<evidence type="ECO:0008006" key="6">
    <source>
        <dbReference type="Google" id="ProtNLM"/>
    </source>
</evidence>
<evidence type="ECO:0000256" key="2">
    <source>
        <dbReference type="SAM" id="Phobius"/>
    </source>
</evidence>
<dbReference type="EMBL" id="JANEYG010000005">
    <property type="protein sequence ID" value="KAJ8923032.1"/>
    <property type="molecule type" value="Genomic_DNA"/>
</dbReference>
<protein>
    <recommendedName>
        <fullName evidence="6">Death domain-containing protein</fullName>
    </recommendedName>
</protein>
<evidence type="ECO:0000256" key="3">
    <source>
        <dbReference type="SAM" id="SignalP"/>
    </source>
</evidence>
<keyword evidence="2" id="KW-0472">Membrane</keyword>
<keyword evidence="3" id="KW-0732">Signal</keyword>
<keyword evidence="2" id="KW-0812">Transmembrane</keyword>
<feature type="compositionally biased region" description="Polar residues" evidence="1">
    <location>
        <begin position="232"/>
        <end position="241"/>
    </location>
</feature>
<comment type="caution">
    <text evidence="4">The sequence shown here is derived from an EMBL/GenBank/DDBJ whole genome shotgun (WGS) entry which is preliminary data.</text>
</comment>
<dbReference type="Gene3D" id="1.10.533.10">
    <property type="entry name" value="Death Domain, Fas"/>
    <property type="match status" value="1"/>
</dbReference>
<proteinExistence type="predicted"/>
<dbReference type="AlphaFoldDB" id="A0AAV8WA25"/>